<sequence>MSMFRKPSQHLLLSLMLAAGAPLAFAGDLGLFRITGSSGNQANGDVQHPAVHDGALLVAYSTSARNLGLDHQTGAAQIYVQDAVTDALELISAAPNGLGSNGNAVHPAFSGNARFVAFSSFASNILGIDQPQFLTLYLRDRVSQTTRRVSNGLNGLINGQARYPTVSDDGRYVAYYSQASNQLPNDTNGQSDLLLTDMNTGTTERLSLSNAGGQVAEGAQESWMPSLSGDARYAVFSARGNLTSIPDNTAFQIHLRDRQAQTTALLSLNAQGQAGNSSSDQPSLSRNGRYVAFRSFATNLVGGAHSGLFRLDRSSGQLLALPTPPNSFACSLPTVSNRGDVSFLCSDSPGSGRQVWLFRAPSSLFLLSGSTAGGVSNGVAESWHAMGENGVLMAYASNASTIVSGDTNALTDTFVVADVGRLGQLFSDGFE</sequence>
<feature type="signal peptide" evidence="1">
    <location>
        <begin position="1"/>
        <end position="26"/>
    </location>
</feature>
<feature type="chain" id="PRO_5011643417" evidence="1">
    <location>
        <begin position="27"/>
        <end position="431"/>
    </location>
</feature>
<name>A0A1G6WN44_9GAMM</name>
<dbReference type="STRING" id="265719.SAMN04488509_10583"/>
<dbReference type="RefSeq" id="WP_091242249.1">
    <property type="nucleotide sequence ID" value="NZ_FNAG01000005.1"/>
</dbReference>
<gene>
    <name evidence="2" type="ORF">SAMN04488509_10583</name>
</gene>
<keyword evidence="3" id="KW-1185">Reference proteome</keyword>
<keyword evidence="1" id="KW-0732">Signal</keyword>
<proteinExistence type="predicted"/>
<dbReference type="EMBL" id="FNAG01000005">
    <property type="protein sequence ID" value="SDD67231.1"/>
    <property type="molecule type" value="Genomic_DNA"/>
</dbReference>
<dbReference type="Proteomes" id="UP000199603">
    <property type="component" value="Unassembled WGS sequence"/>
</dbReference>
<dbReference type="InterPro" id="IPR011042">
    <property type="entry name" value="6-blade_b-propeller_TolB-like"/>
</dbReference>
<evidence type="ECO:0000313" key="2">
    <source>
        <dbReference type="EMBL" id="SDD67231.1"/>
    </source>
</evidence>
<dbReference type="AlphaFoldDB" id="A0A1G6WN44"/>
<accession>A0A1G6WN44</accession>
<evidence type="ECO:0000256" key="1">
    <source>
        <dbReference type="SAM" id="SignalP"/>
    </source>
</evidence>
<evidence type="ECO:0000313" key="3">
    <source>
        <dbReference type="Proteomes" id="UP000199603"/>
    </source>
</evidence>
<dbReference type="InterPro" id="IPR011659">
    <property type="entry name" value="WD40"/>
</dbReference>
<dbReference type="Pfam" id="PF07676">
    <property type="entry name" value="PD40"/>
    <property type="match status" value="1"/>
</dbReference>
<dbReference type="SUPFAM" id="SSF69304">
    <property type="entry name" value="Tricorn protease N-terminal domain"/>
    <property type="match status" value="1"/>
</dbReference>
<protein>
    <submittedName>
        <fullName evidence="2">WD40-like Beta Propeller Repeat</fullName>
    </submittedName>
</protein>
<reference evidence="2 3" key="1">
    <citation type="submission" date="2016-10" db="EMBL/GenBank/DDBJ databases">
        <authorList>
            <person name="de Groot N.N."/>
        </authorList>
    </citation>
    <scope>NUCLEOTIDE SEQUENCE [LARGE SCALE GENOMIC DNA]</scope>
    <source>
        <strain evidence="2 3">DSM 16957</strain>
    </source>
</reference>
<dbReference type="OrthoDB" id="9815657at2"/>
<dbReference type="Gene3D" id="2.120.10.30">
    <property type="entry name" value="TolB, C-terminal domain"/>
    <property type="match status" value="1"/>
</dbReference>
<organism evidence="2 3">
    <name type="scientific">Aquimonas voraii</name>
    <dbReference type="NCBI Taxonomy" id="265719"/>
    <lineage>
        <taxon>Bacteria</taxon>
        <taxon>Pseudomonadati</taxon>
        <taxon>Pseudomonadota</taxon>
        <taxon>Gammaproteobacteria</taxon>
        <taxon>Lysobacterales</taxon>
        <taxon>Lysobacteraceae</taxon>
        <taxon>Aquimonas</taxon>
    </lineage>
</organism>